<organism evidence="1 2">
    <name type="scientific">Streptomyces endophyticus</name>
    <dbReference type="NCBI Taxonomy" id="714166"/>
    <lineage>
        <taxon>Bacteria</taxon>
        <taxon>Bacillati</taxon>
        <taxon>Actinomycetota</taxon>
        <taxon>Actinomycetes</taxon>
        <taxon>Kitasatosporales</taxon>
        <taxon>Streptomycetaceae</taxon>
        <taxon>Streptomyces</taxon>
    </lineage>
</organism>
<reference evidence="1 2" key="1">
    <citation type="submission" date="2022-10" db="EMBL/GenBank/DDBJ databases">
        <authorList>
            <person name="Xie J."/>
            <person name="Shen N."/>
        </authorList>
    </citation>
    <scope>NUCLEOTIDE SEQUENCE [LARGE SCALE GENOMIC DNA]</scope>
    <source>
        <strain evidence="1 2">YIM65594</strain>
    </source>
</reference>
<proteinExistence type="predicted"/>
<evidence type="ECO:0000313" key="1">
    <source>
        <dbReference type="EMBL" id="MEB8344084.1"/>
    </source>
</evidence>
<protein>
    <submittedName>
        <fullName evidence="1">Uncharacterized protein</fullName>
    </submittedName>
</protein>
<name>A0ABU6FJB2_9ACTN</name>
<accession>A0ABU6FJB2</accession>
<dbReference type="EMBL" id="JAOZYC010000207">
    <property type="protein sequence ID" value="MEB8344084.1"/>
    <property type="molecule type" value="Genomic_DNA"/>
</dbReference>
<evidence type="ECO:0000313" key="2">
    <source>
        <dbReference type="Proteomes" id="UP001354931"/>
    </source>
</evidence>
<keyword evidence="2" id="KW-1185">Reference proteome</keyword>
<comment type="caution">
    <text evidence="1">The sequence shown here is derived from an EMBL/GenBank/DDBJ whole genome shotgun (WGS) entry which is preliminary data.</text>
</comment>
<sequence length="216" mass="22635">MTTQYTPISALPYPQATDPADLPTHLKALADTTDARLVMRFPDTATRDTKLPAPVAGMIAWIGTPGRMMYYNGTAWVPLAPVPVFRVNVDDGDTTSTSYVETLANAGGDPMAATFTAPASGQVIVTVGSYIRSSASSGIACMSANIRNSSGTILYAAVDERSAASAITNRTSVSAQFLITGLAAGTTHTATPAYRSGATTNTAYFDTRFIRVDPIP</sequence>
<dbReference type="RefSeq" id="WP_326023929.1">
    <property type="nucleotide sequence ID" value="NZ_JAOZYC010000207.1"/>
</dbReference>
<dbReference type="Proteomes" id="UP001354931">
    <property type="component" value="Unassembled WGS sequence"/>
</dbReference>
<gene>
    <name evidence="1" type="ORF">OKJ99_42075</name>
</gene>